<dbReference type="PANTHER" id="PTHR46014:SF1">
    <property type="entry name" value="TETRATRICOPEPTIDE REPEAT PROTEIN 1"/>
    <property type="match status" value="1"/>
</dbReference>
<comment type="caution">
    <text evidence="4">The sequence shown here is derived from an EMBL/GenBank/DDBJ whole genome shotgun (WGS) entry which is preliminary data.</text>
</comment>
<dbReference type="EMBL" id="QCYY01002539">
    <property type="protein sequence ID" value="ROT69656.1"/>
    <property type="molecule type" value="Genomic_DNA"/>
</dbReference>
<organism evidence="4 5">
    <name type="scientific">Penaeus vannamei</name>
    <name type="common">Whiteleg shrimp</name>
    <name type="synonym">Litopenaeus vannamei</name>
    <dbReference type="NCBI Taxonomy" id="6689"/>
    <lineage>
        <taxon>Eukaryota</taxon>
        <taxon>Metazoa</taxon>
        <taxon>Ecdysozoa</taxon>
        <taxon>Arthropoda</taxon>
        <taxon>Crustacea</taxon>
        <taxon>Multicrustacea</taxon>
        <taxon>Malacostraca</taxon>
        <taxon>Eumalacostraca</taxon>
        <taxon>Eucarida</taxon>
        <taxon>Decapoda</taxon>
        <taxon>Dendrobranchiata</taxon>
        <taxon>Penaeoidea</taxon>
        <taxon>Penaeidae</taxon>
        <taxon>Penaeus</taxon>
    </lineage>
</organism>
<feature type="repeat" description="TPR" evidence="1">
    <location>
        <begin position="215"/>
        <end position="248"/>
    </location>
</feature>
<dbReference type="AlphaFoldDB" id="A0A3R7QJN5"/>
<keyword evidence="3" id="KW-0812">Transmembrane</keyword>
<dbReference type="Proteomes" id="UP000283509">
    <property type="component" value="Unassembled WGS sequence"/>
</dbReference>
<feature type="compositionally biased region" description="Basic and acidic residues" evidence="2">
    <location>
        <begin position="7"/>
        <end position="16"/>
    </location>
</feature>
<accession>A0A3R7QJN5</accession>
<reference evidence="4 5" key="2">
    <citation type="submission" date="2019-01" db="EMBL/GenBank/DDBJ databases">
        <title>The decoding of complex shrimp genome reveals the adaptation for benthos swimmer, frequently molting mechanism and breeding impact on genome.</title>
        <authorList>
            <person name="Sun Y."/>
            <person name="Gao Y."/>
            <person name="Yu Y."/>
        </authorList>
    </citation>
    <scope>NUCLEOTIDE SEQUENCE [LARGE SCALE GENOMIC DNA]</scope>
    <source>
        <tissue evidence="4">Muscle</tissue>
    </source>
</reference>
<dbReference type="SUPFAM" id="SSF48452">
    <property type="entry name" value="TPR-like"/>
    <property type="match status" value="1"/>
</dbReference>
<dbReference type="PROSITE" id="PS50005">
    <property type="entry name" value="TPR"/>
    <property type="match status" value="1"/>
</dbReference>
<proteinExistence type="predicted"/>
<dbReference type="InterPro" id="IPR019734">
    <property type="entry name" value="TPR_rpt"/>
</dbReference>
<dbReference type="InterPro" id="IPR011990">
    <property type="entry name" value="TPR-like_helical_dom_sf"/>
</dbReference>
<keyword evidence="1" id="KW-0802">TPR repeat</keyword>
<feature type="transmembrane region" description="Helical" evidence="3">
    <location>
        <begin position="257"/>
        <end position="279"/>
    </location>
</feature>
<dbReference type="STRING" id="6689.A0A3R7QJN5"/>
<dbReference type="Gene3D" id="1.25.40.10">
    <property type="entry name" value="Tetratricopeptide repeat domain"/>
    <property type="match status" value="1"/>
</dbReference>
<evidence type="ECO:0000313" key="5">
    <source>
        <dbReference type="Proteomes" id="UP000283509"/>
    </source>
</evidence>
<dbReference type="InterPro" id="IPR052769">
    <property type="entry name" value="TPR_domain_protein"/>
</dbReference>
<gene>
    <name evidence="4" type="ORF">C7M84_012130</name>
</gene>
<sequence>MSLTNLSDKEEEHVSRPDTPVSSASDDSFHSADNDDSSPAQDGEKSQASTRECSEGGSESSEELCPDVPVIEPDCQEKSKSDASLTPDTKSGGSESLEDFGIKLDKEKEEDEEEEDFVDEEYLKDLELSMTEEEKEEKKKESLIHKEKGNTSFKTGQYEEAVSAYTVGLRICPISFPRERSVLYANRAAARSKIDKKKEAIKDCTNAIDLDSTYLKAILRRATLNEETEQLDEALKDFQRVLELDPSHVEAQRAVRVIILDFFVLDCLCVYIYIGYCWVIL</sequence>
<keyword evidence="3" id="KW-1133">Transmembrane helix</keyword>
<evidence type="ECO:0000256" key="3">
    <source>
        <dbReference type="SAM" id="Phobius"/>
    </source>
</evidence>
<protein>
    <submittedName>
        <fullName evidence="4">Putative tetratricopeptide repeat protein 1</fullName>
    </submittedName>
</protein>
<reference evidence="4 5" key="1">
    <citation type="submission" date="2018-04" db="EMBL/GenBank/DDBJ databases">
        <authorList>
            <person name="Zhang X."/>
            <person name="Yuan J."/>
            <person name="Li F."/>
            <person name="Xiang J."/>
        </authorList>
    </citation>
    <scope>NUCLEOTIDE SEQUENCE [LARGE SCALE GENOMIC DNA]</scope>
    <source>
        <tissue evidence="4">Muscle</tissue>
    </source>
</reference>
<dbReference type="PANTHER" id="PTHR46014">
    <property type="entry name" value="TETRATRICOPEPTIDE REPEAT PROTEIN 1"/>
    <property type="match status" value="1"/>
</dbReference>
<dbReference type="Pfam" id="PF13181">
    <property type="entry name" value="TPR_8"/>
    <property type="match status" value="1"/>
</dbReference>
<keyword evidence="3" id="KW-0472">Membrane</keyword>
<evidence type="ECO:0000256" key="1">
    <source>
        <dbReference type="PROSITE-ProRule" id="PRU00339"/>
    </source>
</evidence>
<evidence type="ECO:0000313" key="4">
    <source>
        <dbReference type="EMBL" id="ROT69656.1"/>
    </source>
</evidence>
<dbReference type="OrthoDB" id="1872379at2759"/>
<feature type="compositionally biased region" description="Acidic residues" evidence="2">
    <location>
        <begin position="108"/>
        <end position="118"/>
    </location>
</feature>
<name>A0A3R7QJN5_PENVA</name>
<feature type="compositionally biased region" description="Polar residues" evidence="2">
    <location>
        <begin position="82"/>
        <end position="94"/>
    </location>
</feature>
<dbReference type="SMART" id="SM00028">
    <property type="entry name" value="TPR"/>
    <property type="match status" value="3"/>
</dbReference>
<feature type="region of interest" description="Disordered" evidence="2">
    <location>
        <begin position="1"/>
        <end position="118"/>
    </location>
</feature>
<keyword evidence="5" id="KW-1185">Reference proteome</keyword>
<evidence type="ECO:0000256" key="2">
    <source>
        <dbReference type="SAM" id="MobiDB-lite"/>
    </source>
</evidence>